<gene>
    <name evidence="1" type="ORF">WJM97_07755</name>
</gene>
<accession>A0ABZ2UW01</accession>
<dbReference type="Proteomes" id="UP001483337">
    <property type="component" value="Chromosome"/>
</dbReference>
<keyword evidence="2" id="KW-1185">Reference proteome</keyword>
<proteinExistence type="predicted"/>
<protein>
    <submittedName>
        <fullName evidence="1">Uncharacterized protein</fullName>
    </submittedName>
</protein>
<dbReference type="EMBL" id="CP150886">
    <property type="protein sequence ID" value="WZB89571.1"/>
    <property type="molecule type" value="Genomic_DNA"/>
</dbReference>
<evidence type="ECO:0000313" key="1">
    <source>
        <dbReference type="EMBL" id="WZB89571.1"/>
    </source>
</evidence>
<dbReference type="RefSeq" id="WP_353932469.1">
    <property type="nucleotide sequence ID" value="NZ_CP150886.1"/>
</dbReference>
<organism evidence="1 2">
    <name type="scientific">Okeanomitos corallinicola TIOX110</name>
    <dbReference type="NCBI Taxonomy" id="3133117"/>
    <lineage>
        <taxon>Bacteria</taxon>
        <taxon>Bacillati</taxon>
        <taxon>Cyanobacteriota</taxon>
        <taxon>Cyanophyceae</taxon>
        <taxon>Nostocales</taxon>
        <taxon>Aphanizomenonaceae</taxon>
        <taxon>Okeanomitos</taxon>
    </lineage>
</organism>
<name>A0ABZ2UW01_9CYAN</name>
<sequence>MQLTAKPDPSNIEAILERIFANRRITRQDQNIMMSNLMRQEGLSEKNIMQINQVFDALKRGIIKVVD</sequence>
<reference evidence="1 2" key="1">
    <citation type="submission" date="2024-04" db="EMBL/GenBank/DDBJ databases">
        <title>Okeanomitos corallinicola gen. &amp; sp. nov. (Nostocales, Cyanobacteria), a new toxic marine heterocyst-forming cyanobacterium from a coral reef.</title>
        <authorList>
            <person name="Li H."/>
            <person name="Li R."/>
            <person name="Kang J."/>
            <person name="Hii K.S."/>
            <person name="Mohamed H.F."/>
            <person name="Xu X."/>
            <person name="Luo Z."/>
        </authorList>
    </citation>
    <scope>NUCLEOTIDE SEQUENCE [LARGE SCALE GENOMIC DNA]</scope>
    <source>
        <strain evidence="1 2">TIOX110</strain>
    </source>
</reference>
<evidence type="ECO:0000313" key="2">
    <source>
        <dbReference type="Proteomes" id="UP001483337"/>
    </source>
</evidence>